<keyword evidence="7 8" id="KW-0472">Membrane</keyword>
<evidence type="ECO:0000256" key="2">
    <source>
        <dbReference type="ARBA" id="ARBA00022448"/>
    </source>
</evidence>
<keyword evidence="6 8" id="KW-1133">Transmembrane helix</keyword>
<name>A0A744CCP2_SALER</name>
<dbReference type="SUPFAM" id="SSF103473">
    <property type="entry name" value="MFS general substrate transporter"/>
    <property type="match status" value="1"/>
</dbReference>
<feature type="transmembrane region" description="Helical" evidence="8">
    <location>
        <begin position="180"/>
        <end position="202"/>
    </location>
</feature>
<feature type="transmembrane region" description="Helical" evidence="8">
    <location>
        <begin position="148"/>
        <end position="168"/>
    </location>
</feature>
<dbReference type="PROSITE" id="PS50850">
    <property type="entry name" value="MFS"/>
    <property type="match status" value="1"/>
</dbReference>
<comment type="subcellular location">
    <subcellularLocation>
        <location evidence="1">Cell inner membrane</location>
        <topology evidence="1">Multi-pass membrane protein</topology>
    </subcellularLocation>
</comment>
<reference evidence="10" key="2">
    <citation type="submission" date="2020-02" db="EMBL/GenBank/DDBJ databases">
        <authorList>
            <consortium name="NCBI Pathogen Detection Project"/>
        </authorList>
    </citation>
    <scope>NUCLEOTIDE SEQUENCE</scope>
    <source>
        <strain evidence="10">MA.CCC_P4</strain>
    </source>
</reference>
<dbReference type="GO" id="GO:0022857">
    <property type="term" value="F:transmembrane transporter activity"/>
    <property type="evidence" value="ECO:0007669"/>
    <property type="project" value="InterPro"/>
</dbReference>
<accession>A0A744CCP2</accession>
<evidence type="ECO:0000256" key="1">
    <source>
        <dbReference type="ARBA" id="ARBA00004429"/>
    </source>
</evidence>
<keyword evidence="3" id="KW-1003">Cell membrane</keyword>
<evidence type="ECO:0000256" key="6">
    <source>
        <dbReference type="ARBA" id="ARBA00022989"/>
    </source>
</evidence>
<dbReference type="FunFam" id="1.20.1250.20:FF:000018">
    <property type="entry name" value="MFS transporter permease"/>
    <property type="match status" value="1"/>
</dbReference>
<feature type="domain" description="Major facilitator superfamily (MFS) profile" evidence="9">
    <location>
        <begin position="22"/>
        <end position="429"/>
    </location>
</feature>
<dbReference type="InterPro" id="IPR036259">
    <property type="entry name" value="MFS_trans_sf"/>
</dbReference>
<gene>
    <name evidence="10" type="ORF">G8N70_003083</name>
</gene>
<reference evidence="10" key="1">
    <citation type="journal article" date="2018" name="Genome Biol.">
        <title>SKESA: strategic k-mer extension for scrupulous assemblies.</title>
        <authorList>
            <person name="Souvorov A."/>
            <person name="Agarwala R."/>
            <person name="Lipman D.J."/>
        </authorList>
    </citation>
    <scope>NUCLEOTIDE SEQUENCE</scope>
    <source>
        <strain evidence="10">MA.CCC_P4</strain>
    </source>
</reference>
<dbReference type="AlphaFoldDB" id="A0A744CCP2"/>
<feature type="transmembrane region" description="Helical" evidence="8">
    <location>
        <begin position="405"/>
        <end position="423"/>
    </location>
</feature>
<dbReference type="Gene3D" id="1.20.1250.20">
    <property type="entry name" value="MFS general substrate transporter like domains"/>
    <property type="match status" value="2"/>
</dbReference>
<feature type="transmembrane region" description="Helical" evidence="8">
    <location>
        <begin position="248"/>
        <end position="271"/>
    </location>
</feature>
<dbReference type="InterPro" id="IPR020846">
    <property type="entry name" value="MFS_dom"/>
</dbReference>
<dbReference type="EMBL" id="DAAUQJ010000006">
    <property type="protein sequence ID" value="HAF2412754.1"/>
    <property type="molecule type" value="Genomic_DNA"/>
</dbReference>
<evidence type="ECO:0000256" key="8">
    <source>
        <dbReference type="SAM" id="Phobius"/>
    </source>
</evidence>
<proteinExistence type="predicted"/>
<evidence type="ECO:0000259" key="9">
    <source>
        <dbReference type="PROSITE" id="PS50850"/>
    </source>
</evidence>
<feature type="transmembrane region" description="Helical" evidence="8">
    <location>
        <begin position="56"/>
        <end position="75"/>
    </location>
</feature>
<evidence type="ECO:0000256" key="7">
    <source>
        <dbReference type="ARBA" id="ARBA00023136"/>
    </source>
</evidence>
<dbReference type="PANTHER" id="PTHR43791">
    <property type="entry name" value="PERMEASE-RELATED"/>
    <property type="match status" value="1"/>
</dbReference>
<keyword evidence="4" id="KW-0997">Cell inner membrane</keyword>
<dbReference type="InterPro" id="IPR011701">
    <property type="entry name" value="MFS"/>
</dbReference>
<dbReference type="CDD" id="cd17319">
    <property type="entry name" value="MFS_ExuT_GudP_like"/>
    <property type="match status" value="1"/>
</dbReference>
<feature type="transmembrane region" description="Helical" evidence="8">
    <location>
        <begin position="315"/>
        <end position="334"/>
    </location>
</feature>
<feature type="transmembrane region" description="Helical" evidence="8">
    <location>
        <begin position="340"/>
        <end position="358"/>
    </location>
</feature>
<evidence type="ECO:0000256" key="3">
    <source>
        <dbReference type="ARBA" id="ARBA00022475"/>
    </source>
</evidence>
<keyword evidence="5 8" id="KW-0812">Transmembrane</keyword>
<feature type="transmembrane region" description="Helical" evidence="8">
    <location>
        <begin position="87"/>
        <end position="107"/>
    </location>
</feature>
<evidence type="ECO:0000256" key="5">
    <source>
        <dbReference type="ARBA" id="ARBA00022692"/>
    </source>
</evidence>
<dbReference type="Pfam" id="PF07690">
    <property type="entry name" value="MFS_1"/>
    <property type="match status" value="1"/>
</dbReference>
<feature type="transmembrane region" description="Helical" evidence="8">
    <location>
        <begin position="365"/>
        <end position="385"/>
    </location>
</feature>
<organism evidence="10">
    <name type="scientific">Salmonella enterica</name>
    <name type="common">Salmonella choleraesuis</name>
    <dbReference type="NCBI Taxonomy" id="28901"/>
    <lineage>
        <taxon>Bacteria</taxon>
        <taxon>Pseudomonadati</taxon>
        <taxon>Pseudomonadota</taxon>
        <taxon>Gammaproteobacteria</taxon>
        <taxon>Enterobacterales</taxon>
        <taxon>Enterobacteriaceae</taxon>
        <taxon>Salmonella</taxon>
    </lineage>
</organism>
<evidence type="ECO:0000313" key="10">
    <source>
        <dbReference type="EMBL" id="HAF2412754.1"/>
    </source>
</evidence>
<sequence>MPSPLAATPACNAAIRKCLNRLLPFLVLMYVIAFIDRANVGFAKTLLQADTELSDAAFAFGAGIFFISYAVFEVPSNLMLHRFGARLWLSRIMVTWGLVSAAMAFAHDSTTFYVLRLLLGAAEAGFFPGIILYLTYWFPKRVRSQAMGVFYFGLPLALVLGGPLSGLLLEFQTPLGLKPWQWMFIVEGLLASVVGVIAFFYLSDGPAQARWLTAKERHALIGAIAQEDAAKPGHGLATLRDLVRSPRLMAFCLVYFIVQISVYGVVFYLPTRIAELTGGKVDLAVGLLTAIPWLCALVVTWWVTRLADRAGTHRGLAALMLVCAGGGIAASALTSSLVPAIIAFCFAASGFVSVQPLYWTLPTNYLGGVAAAGGIALINALGNVGGFVAPNIKIWAERAFADPRAGMLTLAFIAFLGAVMLTLMRRMITLQPRVSRITRATDSPAS</sequence>
<comment type="caution">
    <text evidence="10">The sequence shown here is derived from an EMBL/GenBank/DDBJ whole genome shotgun (WGS) entry which is preliminary data.</text>
</comment>
<dbReference type="PANTHER" id="PTHR43791:SF30">
    <property type="entry name" value="INNER MEMBRANE TRANSPORT PROTEIN RHMT"/>
    <property type="match status" value="1"/>
</dbReference>
<keyword evidence="2" id="KW-0813">Transport</keyword>
<feature type="transmembrane region" description="Helical" evidence="8">
    <location>
        <begin position="18"/>
        <end position="36"/>
    </location>
</feature>
<feature type="transmembrane region" description="Helical" evidence="8">
    <location>
        <begin position="283"/>
        <end position="303"/>
    </location>
</feature>
<feature type="transmembrane region" description="Helical" evidence="8">
    <location>
        <begin position="113"/>
        <end position="136"/>
    </location>
</feature>
<evidence type="ECO:0000256" key="4">
    <source>
        <dbReference type="ARBA" id="ARBA00022519"/>
    </source>
</evidence>
<dbReference type="GO" id="GO:0005886">
    <property type="term" value="C:plasma membrane"/>
    <property type="evidence" value="ECO:0007669"/>
    <property type="project" value="UniProtKB-SubCell"/>
</dbReference>
<protein>
    <submittedName>
        <fullName evidence="10">MFS transporter</fullName>
    </submittedName>
</protein>